<keyword evidence="1" id="KW-1133">Transmembrane helix</keyword>
<protein>
    <recommendedName>
        <fullName evidence="4">Glucosyl transferase GtrII</fullName>
    </recommendedName>
</protein>
<gene>
    <name evidence="2" type="ORF">G7066_13355</name>
</gene>
<feature type="transmembrane region" description="Helical" evidence="1">
    <location>
        <begin position="161"/>
        <end position="184"/>
    </location>
</feature>
<evidence type="ECO:0000313" key="2">
    <source>
        <dbReference type="EMBL" id="QIM19309.1"/>
    </source>
</evidence>
<dbReference type="Proteomes" id="UP000503441">
    <property type="component" value="Chromosome"/>
</dbReference>
<organism evidence="2 3">
    <name type="scientific">Leucobacter coleopterorum</name>
    <dbReference type="NCBI Taxonomy" id="2714933"/>
    <lineage>
        <taxon>Bacteria</taxon>
        <taxon>Bacillati</taxon>
        <taxon>Actinomycetota</taxon>
        <taxon>Actinomycetes</taxon>
        <taxon>Micrococcales</taxon>
        <taxon>Microbacteriaceae</taxon>
        <taxon>Leucobacter</taxon>
    </lineage>
</organism>
<proteinExistence type="predicted"/>
<feature type="transmembrane region" description="Helical" evidence="1">
    <location>
        <begin position="78"/>
        <end position="96"/>
    </location>
</feature>
<feature type="transmembrane region" description="Helical" evidence="1">
    <location>
        <begin position="103"/>
        <end position="126"/>
    </location>
</feature>
<evidence type="ECO:0000313" key="3">
    <source>
        <dbReference type="Proteomes" id="UP000503441"/>
    </source>
</evidence>
<feature type="transmembrane region" description="Helical" evidence="1">
    <location>
        <begin position="132"/>
        <end position="149"/>
    </location>
</feature>
<dbReference type="EMBL" id="CP049933">
    <property type="protein sequence ID" value="QIM19309.1"/>
    <property type="molecule type" value="Genomic_DNA"/>
</dbReference>
<dbReference type="InterPro" id="IPR045691">
    <property type="entry name" value="DUF6056"/>
</dbReference>
<keyword evidence="1" id="KW-0812">Transmembrane</keyword>
<feature type="transmembrane region" description="Helical" evidence="1">
    <location>
        <begin position="196"/>
        <end position="215"/>
    </location>
</feature>
<evidence type="ECO:0000256" key="1">
    <source>
        <dbReference type="SAM" id="Phobius"/>
    </source>
</evidence>
<reference evidence="2 3" key="1">
    <citation type="submission" date="2020-03" db="EMBL/GenBank/DDBJ databases">
        <title>Leucobacter sp. nov., isolated from beetles.</title>
        <authorList>
            <person name="Hyun D.-W."/>
            <person name="Bae J.-W."/>
        </authorList>
    </citation>
    <scope>NUCLEOTIDE SEQUENCE [LARGE SCALE GENOMIC DNA]</scope>
    <source>
        <strain evidence="2 3">HDW9A</strain>
    </source>
</reference>
<feature type="transmembrane region" description="Helical" evidence="1">
    <location>
        <begin position="9"/>
        <end position="28"/>
    </location>
</feature>
<keyword evidence="3" id="KW-1185">Reference proteome</keyword>
<keyword evidence="1" id="KW-0472">Membrane</keyword>
<dbReference type="RefSeq" id="WP_166331552.1">
    <property type="nucleotide sequence ID" value="NZ_CP049933.1"/>
</dbReference>
<name>A0ABX6K284_9MICO</name>
<evidence type="ECO:0008006" key="4">
    <source>
        <dbReference type="Google" id="ProtNLM"/>
    </source>
</evidence>
<accession>A0ABX6K284</accession>
<sequence>MLKKNPRKLYLYLGMYAFLFVFFMLTVYSGDDFSRMSNLARARVGGPDFFGFVEGFYTSLNGRILGNSMHFAFLEPSVLNALVRAAISLGIVWAITRLARVRYLPAIPVILMFSIVPSVPILRQAITWSAGYYNYAVPVFLALLLVVLLRDLRGRWRAAAILPLSVAACLYMETVTVALVVAAVGLTVLRLVQRRFSFAEAAFLAGAIVGAVLMFGSPGYRKVLSGEDAYRPMIDDSSPLGGWSLGSQTTSRF</sequence>
<dbReference type="Pfam" id="PF19528">
    <property type="entry name" value="DUF6056"/>
    <property type="match status" value="1"/>
</dbReference>